<feature type="compositionally biased region" description="Low complexity" evidence="1">
    <location>
        <begin position="381"/>
        <end position="391"/>
    </location>
</feature>
<dbReference type="EMBL" id="AGNL01034138">
    <property type="protein sequence ID" value="EJK55390.1"/>
    <property type="molecule type" value="Genomic_DNA"/>
</dbReference>
<dbReference type="SUPFAM" id="SSF56436">
    <property type="entry name" value="C-type lectin-like"/>
    <property type="match status" value="1"/>
</dbReference>
<evidence type="ECO:0000256" key="1">
    <source>
        <dbReference type="SAM" id="MobiDB-lite"/>
    </source>
</evidence>
<accession>K0RQM2</accession>
<feature type="compositionally biased region" description="Basic and acidic residues" evidence="1">
    <location>
        <begin position="321"/>
        <end position="342"/>
    </location>
</feature>
<evidence type="ECO:0000313" key="2">
    <source>
        <dbReference type="EMBL" id="EJK55390.1"/>
    </source>
</evidence>
<reference evidence="2 3" key="1">
    <citation type="journal article" date="2012" name="Genome Biol.">
        <title>Genome and low-iron response of an oceanic diatom adapted to chronic iron limitation.</title>
        <authorList>
            <person name="Lommer M."/>
            <person name="Specht M."/>
            <person name="Roy A.S."/>
            <person name="Kraemer L."/>
            <person name="Andreson R."/>
            <person name="Gutowska M.A."/>
            <person name="Wolf J."/>
            <person name="Bergner S.V."/>
            <person name="Schilhabel M.B."/>
            <person name="Klostermeier U.C."/>
            <person name="Beiko R.G."/>
            <person name="Rosenstiel P."/>
            <person name="Hippler M."/>
            <person name="Laroche J."/>
        </authorList>
    </citation>
    <scope>NUCLEOTIDE SEQUENCE [LARGE SCALE GENOMIC DNA]</scope>
    <source>
        <strain evidence="2 3">CCMP1005</strain>
    </source>
</reference>
<protein>
    <recommendedName>
        <fullName evidence="4">C-type lectin domain-containing protein</fullName>
    </recommendedName>
</protein>
<gene>
    <name evidence="2" type="ORF">THAOC_24884</name>
</gene>
<name>K0RQM2_THAOC</name>
<organism evidence="2 3">
    <name type="scientific">Thalassiosira oceanica</name>
    <name type="common">Marine diatom</name>
    <dbReference type="NCBI Taxonomy" id="159749"/>
    <lineage>
        <taxon>Eukaryota</taxon>
        <taxon>Sar</taxon>
        <taxon>Stramenopiles</taxon>
        <taxon>Ochrophyta</taxon>
        <taxon>Bacillariophyta</taxon>
        <taxon>Coscinodiscophyceae</taxon>
        <taxon>Thalassiosirophycidae</taxon>
        <taxon>Thalassiosirales</taxon>
        <taxon>Thalassiosiraceae</taxon>
        <taxon>Thalassiosira</taxon>
    </lineage>
</organism>
<keyword evidence="3" id="KW-1185">Reference proteome</keyword>
<feature type="compositionally biased region" description="Pro residues" evidence="1">
    <location>
        <begin position="402"/>
        <end position="411"/>
    </location>
</feature>
<comment type="caution">
    <text evidence="2">The sequence shown here is derived from an EMBL/GenBank/DDBJ whole genome shotgun (WGS) entry which is preliminary data.</text>
</comment>
<dbReference type="Proteomes" id="UP000266841">
    <property type="component" value="Unassembled WGS sequence"/>
</dbReference>
<evidence type="ECO:0000313" key="3">
    <source>
        <dbReference type="Proteomes" id="UP000266841"/>
    </source>
</evidence>
<sequence length="442" mass="47467">MKCCGRRRAIPMALRPPLSIKRAGASKFLCIIARARSAEAPRRHLGGTSVGWPPVEFGLQRTPAQSLLLVNTVTAKRKETTARLNVPSELKLSYERKAKILKCGCLVAVAGVSATLGSWASGAFSKSASDVHVQPSAALEANGFEEMHSKRFLPWEWLDPEPEPPAPSPSCEPDLTSNVCYGYYYYRLVSASDIGEDPTSTRIPWTSFFTATIPGGPLENCVLAPVTSARDLNEIFAASGQEKYSWVGIKKSVQSVVNDNDGNGSRNNWYNLDGTSVPTNTNYWVSGQPDNRVGLQTYGAVDTELEGLDDVENYRPPDINPDIHRGSALDGALRSDEVENPKTPRGNPLEVAARESRPAAAAGRGAVHPDPAQSPVGGIWSPGRASSSSSPPRRPPDEGEPLQPPPVPSPGRPADLVVADPVRAAPVHGRALREVPPEVPRV</sequence>
<proteinExistence type="predicted"/>
<feature type="compositionally biased region" description="Basic and acidic residues" evidence="1">
    <location>
        <begin position="431"/>
        <end position="442"/>
    </location>
</feature>
<dbReference type="InterPro" id="IPR016187">
    <property type="entry name" value="CTDL_fold"/>
</dbReference>
<evidence type="ECO:0008006" key="4">
    <source>
        <dbReference type="Google" id="ProtNLM"/>
    </source>
</evidence>
<feature type="non-terminal residue" evidence="2">
    <location>
        <position position="442"/>
    </location>
</feature>
<dbReference type="AlphaFoldDB" id="K0RQM2"/>
<feature type="region of interest" description="Disordered" evidence="1">
    <location>
        <begin position="308"/>
        <end position="442"/>
    </location>
</feature>